<accession>A0ABR8EZ21</accession>
<dbReference type="CDD" id="cd05258">
    <property type="entry name" value="CDP_TE_SDR_e"/>
    <property type="match status" value="1"/>
</dbReference>
<dbReference type="Gene3D" id="3.40.50.720">
    <property type="entry name" value="NAD(P)-binding Rossmann-like Domain"/>
    <property type="match status" value="1"/>
</dbReference>
<dbReference type="PANTHER" id="PTHR43000">
    <property type="entry name" value="DTDP-D-GLUCOSE 4,6-DEHYDRATASE-RELATED"/>
    <property type="match status" value="1"/>
</dbReference>
<evidence type="ECO:0000259" key="2">
    <source>
        <dbReference type="Pfam" id="PF01370"/>
    </source>
</evidence>
<dbReference type="SUPFAM" id="SSF51735">
    <property type="entry name" value="NAD(P)-binding Rossmann-fold domains"/>
    <property type="match status" value="1"/>
</dbReference>
<name>A0ABR8EZ21_NOSLI</name>
<organism evidence="3 4">
    <name type="scientific">Nostoc linckia FACHB-391</name>
    <dbReference type="NCBI Taxonomy" id="2692906"/>
    <lineage>
        <taxon>Bacteria</taxon>
        <taxon>Bacillati</taxon>
        <taxon>Cyanobacteriota</taxon>
        <taxon>Cyanophyceae</taxon>
        <taxon>Nostocales</taxon>
        <taxon>Nostocaceae</taxon>
        <taxon>Nostoc</taxon>
    </lineage>
</organism>
<feature type="domain" description="NAD-dependent epimerase/dehydratase" evidence="2">
    <location>
        <begin position="4"/>
        <end position="278"/>
    </location>
</feature>
<dbReference type="Proteomes" id="UP000604661">
    <property type="component" value="Unassembled WGS sequence"/>
</dbReference>
<protein>
    <submittedName>
        <fullName evidence="3">NAD-dependent epimerase/dehydratase family protein</fullName>
    </submittedName>
</protein>
<dbReference type="EMBL" id="JACJTE010000024">
    <property type="protein sequence ID" value="MBD2562950.1"/>
    <property type="molecule type" value="Genomic_DNA"/>
</dbReference>
<evidence type="ECO:0000313" key="3">
    <source>
        <dbReference type="EMBL" id="MBD2562950.1"/>
    </source>
</evidence>
<dbReference type="RefSeq" id="WP_190898819.1">
    <property type="nucleotide sequence ID" value="NZ_JACJTE010000024.1"/>
</dbReference>
<comment type="similarity">
    <text evidence="1">Belongs to the NAD(P)-dependent epimerase/dehydratase family.</text>
</comment>
<sequence length="361" mass="41182">MPTVLITGSSGLIGSESVHFFVQNGFHVVGIDNNMRAVFFGESASTDWNRRILEDKYGDSYRHYDIDIRDRSAIENLFQEYSSDISLIIHTAAQPSHDWAAKDPHTDFTVNANGTLVLLEATRQYCPDAVFIFTSTNKVYGDTPNYLPLQELETRWEIEPAHQYKEGIDESMAIDNSKHSLFGASKVAADILVQEYGKYFGMKTASFRGGCLTGPNHSGAQLHGFLAYLMKCAIAGETYTIFGYQGKQVRDNIHSYDLVNAFYHFYQNPRCGEVYNIGGSRHSNCSMLEAISICENLVGKKLQSTYTEQNRSGDHIWYISDVRKFRSHYPTWEYKYNLRQILEEIYYAQASRNIAYPKKLF</sequence>
<keyword evidence="4" id="KW-1185">Reference proteome</keyword>
<dbReference type="InterPro" id="IPR001509">
    <property type="entry name" value="Epimerase_deHydtase"/>
</dbReference>
<dbReference type="InterPro" id="IPR036291">
    <property type="entry name" value="NAD(P)-bd_dom_sf"/>
</dbReference>
<dbReference type="Pfam" id="PF01370">
    <property type="entry name" value="Epimerase"/>
    <property type="match status" value="1"/>
</dbReference>
<gene>
    <name evidence="3" type="ORF">H6G95_20465</name>
</gene>
<proteinExistence type="inferred from homology"/>
<evidence type="ECO:0000256" key="1">
    <source>
        <dbReference type="ARBA" id="ARBA00007637"/>
    </source>
</evidence>
<reference evidence="3 4" key="1">
    <citation type="journal article" date="2020" name="ISME J.">
        <title>Comparative genomics reveals insights into cyanobacterial evolution and habitat adaptation.</title>
        <authorList>
            <person name="Chen M.Y."/>
            <person name="Teng W.K."/>
            <person name="Zhao L."/>
            <person name="Hu C.X."/>
            <person name="Zhou Y.K."/>
            <person name="Han B.P."/>
            <person name="Song L.R."/>
            <person name="Shu W.S."/>
        </authorList>
    </citation>
    <scope>NUCLEOTIDE SEQUENCE [LARGE SCALE GENOMIC DNA]</scope>
    <source>
        <strain evidence="3 4">FACHB-391</strain>
    </source>
</reference>
<evidence type="ECO:0000313" key="4">
    <source>
        <dbReference type="Proteomes" id="UP000604661"/>
    </source>
</evidence>
<comment type="caution">
    <text evidence="3">The sequence shown here is derived from an EMBL/GenBank/DDBJ whole genome shotgun (WGS) entry which is preliminary data.</text>
</comment>